<evidence type="ECO:0000256" key="1">
    <source>
        <dbReference type="ARBA" id="ARBA00001933"/>
    </source>
</evidence>
<keyword evidence="5 10" id="KW-0663">Pyridoxal phosphate</keyword>
<organism evidence="12 13">
    <name type="scientific">Thermoleptolyngbya sichuanensis A183</name>
    <dbReference type="NCBI Taxonomy" id="2737172"/>
    <lineage>
        <taxon>Bacteria</taxon>
        <taxon>Bacillati</taxon>
        <taxon>Cyanobacteriota</taxon>
        <taxon>Cyanophyceae</taxon>
        <taxon>Oculatellales</taxon>
        <taxon>Oculatellaceae</taxon>
        <taxon>Thermoleptolyngbya</taxon>
        <taxon>Thermoleptolyngbya sichuanensis</taxon>
    </lineage>
</organism>
<dbReference type="SFLD" id="SFLDS00029">
    <property type="entry name" value="Radical_SAM"/>
    <property type="match status" value="1"/>
</dbReference>
<dbReference type="InterPro" id="IPR058240">
    <property type="entry name" value="rSAM_sf"/>
</dbReference>
<dbReference type="GO" id="GO:0046872">
    <property type="term" value="F:metal ion binding"/>
    <property type="evidence" value="ECO:0007669"/>
    <property type="project" value="UniProtKB-KW"/>
</dbReference>
<accession>A0A6M8BAC4</accession>
<dbReference type="PROSITE" id="PS51918">
    <property type="entry name" value="RADICAL_SAM"/>
    <property type="match status" value="1"/>
</dbReference>
<dbReference type="CDD" id="cd01335">
    <property type="entry name" value="Radical_SAM"/>
    <property type="match status" value="1"/>
</dbReference>
<evidence type="ECO:0000256" key="9">
    <source>
        <dbReference type="PIRSR" id="PIRSR004911-1"/>
    </source>
</evidence>
<dbReference type="Proteomes" id="UP000505210">
    <property type="component" value="Chromosome"/>
</dbReference>
<evidence type="ECO:0000256" key="10">
    <source>
        <dbReference type="PIRSR" id="PIRSR603739-50"/>
    </source>
</evidence>
<dbReference type="RefSeq" id="WP_172353838.1">
    <property type="nucleotide sequence ID" value="NZ_CP053661.1"/>
</dbReference>
<dbReference type="Gene3D" id="6.10.140.1170">
    <property type="match status" value="1"/>
</dbReference>
<dbReference type="GO" id="GO:0016853">
    <property type="term" value="F:isomerase activity"/>
    <property type="evidence" value="ECO:0007669"/>
    <property type="project" value="UniProtKB-KW"/>
</dbReference>
<feature type="modified residue" description="N6-(pyridoxal phosphate)lysine" evidence="10">
    <location>
        <position position="331"/>
    </location>
</feature>
<dbReference type="PANTHER" id="PTHR30538:SF1">
    <property type="entry name" value="L-LYSINE 2,3-AMINOMUTASE"/>
    <property type="match status" value="1"/>
</dbReference>
<dbReference type="InterPro" id="IPR031015">
    <property type="entry name" value="Arg_2_3_am_muta"/>
</dbReference>
<dbReference type="InterPro" id="IPR013785">
    <property type="entry name" value="Aldolase_TIM"/>
</dbReference>
<dbReference type="KEGG" id="theu:HPC62_03930"/>
<evidence type="ECO:0000259" key="11">
    <source>
        <dbReference type="PROSITE" id="PS51918"/>
    </source>
</evidence>
<dbReference type="NCBIfam" id="TIGR00238">
    <property type="entry name" value="KamA family radical SAM protein"/>
    <property type="match status" value="1"/>
</dbReference>
<evidence type="ECO:0000256" key="2">
    <source>
        <dbReference type="ARBA" id="ARBA00022485"/>
    </source>
</evidence>
<feature type="binding site" evidence="9">
    <location>
        <position position="117"/>
    </location>
    <ligand>
        <name>[4Fe-4S] cluster</name>
        <dbReference type="ChEBI" id="CHEBI:49883"/>
        <note>4Fe-4S-S-AdoMet</note>
    </ligand>
</feature>
<dbReference type="SFLD" id="SFLDG01070">
    <property type="entry name" value="PLP-dependent"/>
    <property type="match status" value="1"/>
</dbReference>
<gene>
    <name evidence="12" type="primary">blsG</name>
    <name evidence="12" type="ORF">HPC62_03930</name>
</gene>
<proteinExistence type="predicted"/>
<dbReference type="AlphaFoldDB" id="A0A6M8BAC4"/>
<dbReference type="InterPro" id="IPR007197">
    <property type="entry name" value="rSAM"/>
</dbReference>
<protein>
    <submittedName>
        <fullName evidence="12">Arginine 2,3-aminomutase</fullName>
    </submittedName>
</protein>
<dbReference type="InterPro" id="IPR003739">
    <property type="entry name" value="Lys_aminomutase/Glu_NH3_mut"/>
</dbReference>
<feature type="domain" description="Radical SAM core" evidence="11">
    <location>
        <begin position="103"/>
        <end position="319"/>
    </location>
</feature>
<dbReference type="PANTHER" id="PTHR30538">
    <property type="entry name" value="LYSINE 2,3-AMINOMUTASE-RELATED"/>
    <property type="match status" value="1"/>
</dbReference>
<keyword evidence="4 9" id="KW-0479">Metal-binding</keyword>
<dbReference type="EMBL" id="CP053661">
    <property type="protein sequence ID" value="QKD81440.1"/>
    <property type="molecule type" value="Genomic_DNA"/>
</dbReference>
<keyword evidence="3" id="KW-0949">S-adenosyl-L-methionine</keyword>
<evidence type="ECO:0000256" key="4">
    <source>
        <dbReference type="ARBA" id="ARBA00022723"/>
    </source>
</evidence>
<feature type="binding site" evidence="9">
    <location>
        <position position="121"/>
    </location>
    <ligand>
        <name>[4Fe-4S] cluster</name>
        <dbReference type="ChEBI" id="CHEBI:49883"/>
        <note>4Fe-4S-S-AdoMet</note>
    </ligand>
</feature>
<keyword evidence="8" id="KW-0413">Isomerase</keyword>
<comment type="cofactor">
    <cofactor evidence="1 10">
        <name>pyridoxal 5'-phosphate</name>
        <dbReference type="ChEBI" id="CHEBI:597326"/>
    </cofactor>
</comment>
<sequence>MPKTQDLVWSDWRSQLQHRIQTLEDLQQWVHVTPNEAEAIRASAGKYRWSITPYYASLMDRDDPNCPIRLQSVPALQEFQFFPGAEPDPVGDTVYRKTNRVVHKYPDRIVLLVTEVCAVYCRHCTRKFHTTDLEGTYFETSEAASWEQDFDYIASHPEIRDVLLTGGDPLTYSDEKLELIISRLRKIPHVEVIRIGSRYPVLLPMRITPAFCAMLEKYHPIWLNTHFNHPKEITPEAAEACDRLLRHGIPVQNQSVLLKGINDDLETMRSLLHGLLKIRVRPYYLYHCDNVTGVSHFATSVEKGREIMRGLMGHTTGFAVPQYIVTTKLGKIPLWETQVHRDEQGYWLENYQGEILRLAKSDGY</sequence>
<keyword evidence="2 9" id="KW-0004">4Fe-4S</keyword>
<evidence type="ECO:0000256" key="3">
    <source>
        <dbReference type="ARBA" id="ARBA00022691"/>
    </source>
</evidence>
<evidence type="ECO:0000256" key="7">
    <source>
        <dbReference type="ARBA" id="ARBA00023014"/>
    </source>
</evidence>
<dbReference type="SUPFAM" id="SSF102114">
    <property type="entry name" value="Radical SAM enzymes"/>
    <property type="match status" value="1"/>
</dbReference>
<evidence type="ECO:0000256" key="8">
    <source>
        <dbReference type="ARBA" id="ARBA00023235"/>
    </source>
</evidence>
<feature type="binding site" evidence="9">
    <location>
        <position position="124"/>
    </location>
    <ligand>
        <name>[4Fe-4S] cluster</name>
        <dbReference type="ChEBI" id="CHEBI:49883"/>
        <note>4Fe-4S-S-AdoMet</note>
    </ligand>
</feature>
<reference evidence="12 13" key="1">
    <citation type="submission" date="2020-05" db="EMBL/GenBank/DDBJ databases">
        <title>Complete genome sequence of of a novel Thermoleptolyngbya strain isolated from hot springs of Ganzi, Sichuan China.</title>
        <authorList>
            <person name="Tang J."/>
            <person name="Daroch M."/>
            <person name="Li L."/>
            <person name="Waleron K."/>
            <person name="Waleron M."/>
            <person name="Waleron M."/>
        </authorList>
    </citation>
    <scope>NUCLEOTIDE SEQUENCE [LARGE SCALE GENOMIC DNA]</scope>
    <source>
        <strain evidence="12 13">PKUAC-SCTA183</strain>
    </source>
</reference>
<dbReference type="GO" id="GO:0051539">
    <property type="term" value="F:4 iron, 4 sulfur cluster binding"/>
    <property type="evidence" value="ECO:0007669"/>
    <property type="project" value="UniProtKB-KW"/>
</dbReference>
<dbReference type="NCBIfam" id="TIGR04468">
    <property type="entry name" value="arg_2_3_am_muta"/>
    <property type="match status" value="1"/>
</dbReference>
<dbReference type="Gene3D" id="3.20.20.70">
    <property type="entry name" value="Aldolase class I"/>
    <property type="match status" value="1"/>
</dbReference>
<evidence type="ECO:0000256" key="6">
    <source>
        <dbReference type="ARBA" id="ARBA00023004"/>
    </source>
</evidence>
<evidence type="ECO:0000313" key="13">
    <source>
        <dbReference type="Proteomes" id="UP000505210"/>
    </source>
</evidence>
<dbReference type="SFLD" id="SFLDF00291">
    <property type="entry name" value="arginine_2_3-aminomutase"/>
    <property type="match status" value="1"/>
</dbReference>
<dbReference type="PIRSF" id="PIRSF004911">
    <property type="entry name" value="DUF160"/>
    <property type="match status" value="1"/>
</dbReference>
<dbReference type="Pfam" id="PF04055">
    <property type="entry name" value="Radical_SAM"/>
    <property type="match status" value="1"/>
</dbReference>
<evidence type="ECO:0000256" key="5">
    <source>
        <dbReference type="ARBA" id="ARBA00022898"/>
    </source>
</evidence>
<name>A0A6M8BAC4_9CYAN</name>
<keyword evidence="13" id="KW-1185">Reference proteome</keyword>
<keyword evidence="7 9" id="KW-0411">Iron-sulfur</keyword>
<evidence type="ECO:0000313" key="12">
    <source>
        <dbReference type="EMBL" id="QKD81440.1"/>
    </source>
</evidence>
<keyword evidence="6" id="KW-0408">Iron</keyword>